<dbReference type="Proteomes" id="UP000192247">
    <property type="component" value="Unassembled WGS sequence"/>
</dbReference>
<gene>
    <name evidence="1" type="ORF">BIW11_03521</name>
</gene>
<feature type="non-terminal residue" evidence="1">
    <location>
        <position position="13"/>
    </location>
</feature>
<reference evidence="1 2" key="1">
    <citation type="journal article" date="2017" name="Gigascience">
        <title>Draft genome of the honey bee ectoparasitic mite, Tropilaelaps mercedesae, is shaped by the parasitic life history.</title>
        <authorList>
            <person name="Dong X."/>
            <person name="Armstrong S.D."/>
            <person name="Xia D."/>
            <person name="Makepeace B.L."/>
            <person name="Darby A.C."/>
            <person name="Kadowaki T."/>
        </authorList>
    </citation>
    <scope>NUCLEOTIDE SEQUENCE [LARGE SCALE GENOMIC DNA]</scope>
    <source>
        <strain evidence="1">Wuxi-XJTLU</strain>
    </source>
</reference>
<name>A0A1V9XJN4_9ACAR</name>
<organism evidence="1 2">
    <name type="scientific">Tropilaelaps mercedesae</name>
    <dbReference type="NCBI Taxonomy" id="418985"/>
    <lineage>
        <taxon>Eukaryota</taxon>
        <taxon>Metazoa</taxon>
        <taxon>Ecdysozoa</taxon>
        <taxon>Arthropoda</taxon>
        <taxon>Chelicerata</taxon>
        <taxon>Arachnida</taxon>
        <taxon>Acari</taxon>
        <taxon>Parasitiformes</taxon>
        <taxon>Mesostigmata</taxon>
        <taxon>Gamasina</taxon>
        <taxon>Dermanyssoidea</taxon>
        <taxon>Laelapidae</taxon>
        <taxon>Tropilaelaps</taxon>
    </lineage>
</organism>
<sequence>MDIFMFDRPSARH</sequence>
<evidence type="ECO:0000313" key="2">
    <source>
        <dbReference type="Proteomes" id="UP000192247"/>
    </source>
</evidence>
<proteinExistence type="predicted"/>
<keyword evidence="2" id="KW-1185">Reference proteome</keyword>
<dbReference type="EMBL" id="MNPL01009444">
    <property type="protein sequence ID" value="OQR73727.1"/>
    <property type="molecule type" value="Genomic_DNA"/>
</dbReference>
<comment type="caution">
    <text evidence="1">The sequence shown here is derived from an EMBL/GenBank/DDBJ whole genome shotgun (WGS) entry which is preliminary data.</text>
</comment>
<protein>
    <submittedName>
        <fullName evidence="1">Uncharacterized protein</fullName>
    </submittedName>
</protein>
<evidence type="ECO:0000313" key="1">
    <source>
        <dbReference type="EMBL" id="OQR73727.1"/>
    </source>
</evidence>
<accession>A0A1V9XJN4</accession>
<dbReference type="InParanoid" id="A0A1V9XJN4"/>